<dbReference type="PROSITE" id="PS51194">
    <property type="entry name" value="HELICASE_CTER"/>
    <property type="match status" value="1"/>
</dbReference>
<dbReference type="InterPro" id="IPR027417">
    <property type="entry name" value="P-loop_NTPase"/>
</dbReference>
<dbReference type="InterPro" id="IPR006935">
    <property type="entry name" value="Helicase/UvrB_N"/>
</dbReference>
<keyword evidence="3" id="KW-0378">Hydrolase</keyword>
<keyword evidence="4" id="KW-1185">Reference proteome</keyword>
<feature type="domain" description="Helicase C-terminal" evidence="2">
    <location>
        <begin position="336"/>
        <end position="477"/>
    </location>
</feature>
<dbReference type="InterPro" id="IPR050742">
    <property type="entry name" value="Helicase_Restrict-Modif_Enz"/>
</dbReference>
<dbReference type="SMART" id="SM00490">
    <property type="entry name" value="HELICc"/>
    <property type="match status" value="1"/>
</dbReference>
<dbReference type="GO" id="GO:0005829">
    <property type="term" value="C:cytosol"/>
    <property type="evidence" value="ECO:0007669"/>
    <property type="project" value="TreeGrafter"/>
</dbReference>
<dbReference type="GO" id="GO:0005524">
    <property type="term" value="F:ATP binding"/>
    <property type="evidence" value="ECO:0007669"/>
    <property type="project" value="InterPro"/>
</dbReference>
<dbReference type="GO" id="GO:0003677">
    <property type="term" value="F:DNA binding"/>
    <property type="evidence" value="ECO:0007669"/>
    <property type="project" value="InterPro"/>
</dbReference>
<dbReference type="Gene3D" id="3.40.50.300">
    <property type="entry name" value="P-loop containing nucleotide triphosphate hydrolases"/>
    <property type="match status" value="2"/>
</dbReference>
<name>A0A1H0CJS7_9ACTO</name>
<dbReference type="Pfam" id="PF04851">
    <property type="entry name" value="ResIII"/>
    <property type="match status" value="1"/>
</dbReference>
<keyword evidence="3" id="KW-0347">Helicase</keyword>
<keyword evidence="3" id="KW-0547">Nucleotide-binding</keyword>
<dbReference type="SUPFAM" id="SSF52540">
    <property type="entry name" value="P-loop containing nucleoside triphosphate hydrolases"/>
    <property type="match status" value="1"/>
</dbReference>
<evidence type="ECO:0000313" key="3">
    <source>
        <dbReference type="EMBL" id="SDN58125.1"/>
    </source>
</evidence>
<dbReference type="InterPro" id="IPR014001">
    <property type="entry name" value="Helicase_ATP-bd"/>
</dbReference>
<dbReference type="EMBL" id="FNIM01000007">
    <property type="protein sequence ID" value="SDN58125.1"/>
    <property type="molecule type" value="Genomic_DNA"/>
</dbReference>
<dbReference type="PROSITE" id="PS51192">
    <property type="entry name" value="HELICASE_ATP_BIND_1"/>
    <property type="match status" value="1"/>
</dbReference>
<sequence>MTATVSLRTDEVWAQVSTVGKNIIRQLLVPAHDGLELTNEVPPRIRSRYGEWPTAPDYVTPADGELRALIPADGVTDTTVTWVGQREPTPTEAVRNSFDGAIGFTPHSRPHSLRRPQIGALHSIIGYQSSGMTEPGIVVMPTGTGKTETMLAWLVTQRPEHVLVVVPSSALRDQIASKFETLGILQREEIVSATALRPRVGRVAGQFESEEAATSFVAACNVVVATPSAIRASKSSVRASFFSGFTHLLVDEAHHACARTWAEIIHAFDERPVLLFTATPYRRDGRTLPGRIIYRFPLREAQREGYFSKIDFTAVLDLDDDDEALANAALTRLREDLQAGYEHLLLARVGTKQRADAVHALYSTLAPDLHPKVIYDSLPAAERDAAVQAMRDRLSRVIVCVDMLGEGFDLPTLKIGAFHDTHQSLSPMIQLIGRLARTSAPVPIGKASVFIRQEPRHALSPLRSLLREDPDWDKVLSDTTERATERADEASRFEGSFIDNPPEVPVALLQPKMSARAFATTTDDWDPFAARDVYGDAILDDAISVNRENTMAWFVIENVTDLRWGSIPSLRTTDYMLIALFLDRALGLLYIHCSDTKRALDDLVEAVLDHEAIPVKGYDTFKVFSNLDRLIPTNIGLLDARDRDKRFSMHVGSDVETALTEAERSHKANTHIAAKAFQEGERITIAAALSGRFWSTRTASSLAEWRWWCHEQGRKLRDSTIDVHSLFRDMIIPTDVKERPPYPCLAIEWPWSLYLGTETLPHIVYNNRDTFLTDAEFKVDDYGVEGPLRFSIVTPFWDLQYEARFGASGVHYRAVEDEATVEGGRRQAVTLSKWLNNHKPTLLLAGDRLITGDGRLLESRSEPPPYPRDQLRPLNWAGGGVDIKVESQGPDRRKDSIQAFMARYLMDNRTFDVLIDDDRSGEAADLVGLRVEGGDLHVTLVHCKYSSQPTPGARLADLYEVCGQAMRGARWRDKAASPLLDHLARRTTNYIKTFGRSPFEIGDRAILHAIRQKAPTLFPRFTTIVVQPGMSIGSASDEQLRLIAGAASYVQTVTKGGFEVYGSA</sequence>
<evidence type="ECO:0000313" key="4">
    <source>
        <dbReference type="Proteomes" id="UP000198541"/>
    </source>
</evidence>
<dbReference type="CDD" id="cd18785">
    <property type="entry name" value="SF2_C"/>
    <property type="match status" value="1"/>
</dbReference>
<gene>
    <name evidence="3" type="ORF">SAMN05216355_10745</name>
</gene>
<reference evidence="4" key="1">
    <citation type="submission" date="2016-10" db="EMBL/GenBank/DDBJ databases">
        <authorList>
            <person name="Varghese N."/>
            <person name="Submissions S."/>
        </authorList>
    </citation>
    <scope>NUCLEOTIDE SEQUENCE [LARGE SCALE GENOMIC DNA]</scope>
    <source>
        <strain evidence="4">DSM 27982</strain>
    </source>
</reference>
<organism evidence="3 4">
    <name type="scientific">Actinomyces ruminicola</name>
    <dbReference type="NCBI Taxonomy" id="332524"/>
    <lineage>
        <taxon>Bacteria</taxon>
        <taxon>Bacillati</taxon>
        <taxon>Actinomycetota</taxon>
        <taxon>Actinomycetes</taxon>
        <taxon>Actinomycetales</taxon>
        <taxon>Actinomycetaceae</taxon>
        <taxon>Actinomyces</taxon>
    </lineage>
</organism>
<dbReference type="PANTHER" id="PTHR47396:SF1">
    <property type="entry name" value="ATP-DEPENDENT HELICASE IRC3-RELATED"/>
    <property type="match status" value="1"/>
</dbReference>
<evidence type="ECO:0000259" key="1">
    <source>
        <dbReference type="PROSITE" id="PS51192"/>
    </source>
</evidence>
<dbReference type="InterPro" id="IPR001650">
    <property type="entry name" value="Helicase_C-like"/>
</dbReference>
<keyword evidence="3" id="KW-0067">ATP-binding</keyword>
<dbReference type="SMART" id="SM00487">
    <property type="entry name" value="DEXDc"/>
    <property type="match status" value="1"/>
</dbReference>
<protein>
    <submittedName>
        <fullName evidence="3">Superfamily II DNA or RNA helicase</fullName>
    </submittedName>
</protein>
<dbReference type="GO" id="GO:0016787">
    <property type="term" value="F:hydrolase activity"/>
    <property type="evidence" value="ECO:0007669"/>
    <property type="project" value="InterPro"/>
</dbReference>
<proteinExistence type="predicted"/>
<accession>A0A1H0CJS7</accession>
<evidence type="ECO:0000259" key="2">
    <source>
        <dbReference type="PROSITE" id="PS51194"/>
    </source>
</evidence>
<dbReference type="CDD" id="cd17926">
    <property type="entry name" value="DEXHc_RE"/>
    <property type="match status" value="1"/>
</dbReference>
<dbReference type="Proteomes" id="UP000198541">
    <property type="component" value="Unassembled WGS sequence"/>
</dbReference>
<dbReference type="GO" id="GO:0004386">
    <property type="term" value="F:helicase activity"/>
    <property type="evidence" value="ECO:0007669"/>
    <property type="project" value="UniProtKB-KW"/>
</dbReference>
<dbReference type="RefSeq" id="WP_092535648.1">
    <property type="nucleotide sequence ID" value="NZ_FNIM01000007.1"/>
</dbReference>
<dbReference type="Pfam" id="PF00271">
    <property type="entry name" value="Helicase_C"/>
    <property type="match status" value="1"/>
</dbReference>
<dbReference type="AlphaFoldDB" id="A0A1H0CJS7"/>
<feature type="domain" description="Helicase ATP-binding" evidence="1">
    <location>
        <begin position="127"/>
        <end position="298"/>
    </location>
</feature>
<dbReference type="PANTHER" id="PTHR47396">
    <property type="entry name" value="TYPE I RESTRICTION ENZYME ECOKI R PROTEIN"/>
    <property type="match status" value="1"/>
</dbReference>